<comment type="caution">
    <text evidence="1">The sequence shown here is derived from an EMBL/GenBank/DDBJ whole genome shotgun (WGS) entry which is preliminary data.</text>
</comment>
<reference evidence="2" key="1">
    <citation type="journal article" date="2015" name="Genome">
        <title>Whole Genome Sequence of the Non-Microcystin-Producing Microcystis aeruginosa Strain NIES-44.</title>
        <authorList>
            <person name="Okano K."/>
            <person name="Miyata N."/>
            <person name="Ozaki Y."/>
        </authorList>
    </citation>
    <scope>NUCLEOTIDE SEQUENCE [LARGE SCALE GENOMIC DNA]</scope>
    <source>
        <strain evidence="2">NIES-44</strain>
    </source>
</reference>
<evidence type="ECO:0000313" key="1">
    <source>
        <dbReference type="EMBL" id="GAL95784.1"/>
    </source>
</evidence>
<dbReference type="EMBL" id="BBPA01000075">
    <property type="protein sequence ID" value="GAL95784.1"/>
    <property type="molecule type" value="Genomic_DNA"/>
</dbReference>
<name>A0A0A1W1Q6_MICAE</name>
<dbReference type="Proteomes" id="UP000030321">
    <property type="component" value="Unassembled WGS sequence"/>
</dbReference>
<accession>A0A0A1W1Q6</accession>
<evidence type="ECO:0000313" key="2">
    <source>
        <dbReference type="Proteomes" id="UP000030321"/>
    </source>
</evidence>
<sequence length="49" mass="5568">MDILILDDFGGVCNGGKEEVMLGNTLLCLIMINYYYVGEWYADFTLANR</sequence>
<gene>
    <name evidence="1" type="ORF">N44_04640</name>
</gene>
<proteinExistence type="predicted"/>
<protein>
    <submittedName>
        <fullName evidence="1">Uncharacterized protein</fullName>
    </submittedName>
</protein>
<dbReference type="AlphaFoldDB" id="A0A0A1W1Q6"/>
<organism evidence="1 2">
    <name type="scientific">Microcystis aeruginosa NIES-44</name>
    <dbReference type="NCBI Taxonomy" id="449439"/>
    <lineage>
        <taxon>Bacteria</taxon>
        <taxon>Bacillati</taxon>
        <taxon>Cyanobacteriota</taxon>
        <taxon>Cyanophyceae</taxon>
        <taxon>Oscillatoriophycideae</taxon>
        <taxon>Chroococcales</taxon>
        <taxon>Microcystaceae</taxon>
        <taxon>Microcystis</taxon>
    </lineage>
</organism>